<dbReference type="PANTHER" id="PTHR43818">
    <property type="entry name" value="BCDNA.GH03377"/>
    <property type="match status" value="1"/>
</dbReference>
<evidence type="ECO:0000259" key="2">
    <source>
        <dbReference type="Pfam" id="PF19051"/>
    </source>
</evidence>
<dbReference type="Proteomes" id="UP000236725">
    <property type="component" value="Unassembled WGS sequence"/>
</dbReference>
<dbReference type="GO" id="GO:0000166">
    <property type="term" value="F:nucleotide binding"/>
    <property type="evidence" value="ECO:0007669"/>
    <property type="project" value="InterPro"/>
</dbReference>
<reference evidence="3 4" key="1">
    <citation type="submission" date="2016-10" db="EMBL/GenBank/DDBJ databases">
        <authorList>
            <person name="Varghese N."/>
            <person name="Submissions S."/>
        </authorList>
    </citation>
    <scope>NUCLEOTIDE SEQUENCE [LARGE SCALE GENOMIC DNA]</scope>
    <source>
        <strain evidence="3 4">DSM 29073</strain>
    </source>
</reference>
<dbReference type="InterPro" id="IPR000683">
    <property type="entry name" value="Gfo/Idh/MocA-like_OxRdtase_N"/>
</dbReference>
<dbReference type="PANTHER" id="PTHR43818:SF5">
    <property type="entry name" value="OXIDOREDUCTASE FAMILY PROTEIN"/>
    <property type="match status" value="1"/>
</dbReference>
<feature type="domain" description="Gfo/Idh/MocA-like oxidoreductase N-terminal" evidence="1">
    <location>
        <begin position="42"/>
        <end position="181"/>
    </location>
</feature>
<dbReference type="Pfam" id="PF01408">
    <property type="entry name" value="GFO_IDH_MocA"/>
    <property type="match status" value="1"/>
</dbReference>
<dbReference type="InterPro" id="IPR050463">
    <property type="entry name" value="Gfo/Idh/MocA_oxidrdct_glycsds"/>
</dbReference>
<comment type="caution">
    <text evidence="3">The sequence shown here is derived from an EMBL/GenBank/DDBJ whole genome shotgun (WGS) entry which is preliminary data.</text>
</comment>
<dbReference type="InterPro" id="IPR006311">
    <property type="entry name" value="TAT_signal"/>
</dbReference>
<dbReference type="SUPFAM" id="SSF55347">
    <property type="entry name" value="Glyceraldehyde-3-phosphate dehydrogenase-like, C-terminal domain"/>
    <property type="match status" value="1"/>
</dbReference>
<dbReference type="NCBIfam" id="TIGR01409">
    <property type="entry name" value="TAT_signal_seq"/>
    <property type="match status" value="1"/>
</dbReference>
<proteinExistence type="predicted"/>
<dbReference type="RefSeq" id="WP_103982533.1">
    <property type="nucleotide sequence ID" value="NZ_FNVS01000003.1"/>
</dbReference>
<dbReference type="AlphaFoldDB" id="A0A8G2BUK0"/>
<dbReference type="Pfam" id="PF19051">
    <property type="entry name" value="GFO_IDH_MocA_C2"/>
    <property type="match status" value="1"/>
</dbReference>
<evidence type="ECO:0000259" key="1">
    <source>
        <dbReference type="Pfam" id="PF01408"/>
    </source>
</evidence>
<keyword evidence="4" id="KW-1185">Reference proteome</keyword>
<dbReference type="PROSITE" id="PS51318">
    <property type="entry name" value="TAT"/>
    <property type="match status" value="1"/>
</dbReference>
<dbReference type="InterPro" id="IPR043906">
    <property type="entry name" value="Gfo/Idh/MocA_OxRdtase_bact_C"/>
</dbReference>
<name>A0A8G2BUK0_9BACT</name>
<sequence length="456" mass="52040">MINTTRRDFIKKSSLAAAGLTVGMGFPTIDVKGSIIGANERIRMGFIGVGNRGSQLLEAFLKVPGVKVTALCDLYKPYLYRNYSQVDPRYFLPKGRPVPQMKEQLGSDVARYEDYRRLLDDKNVDAVCIATPDHWHALQAIDSVNAGKDVYLEKPVSMTIHEGRKIVDAVKRTNRIVSVGYIRRCSALYNKIPEIIKSGKLGEISMISSHYYSNMTPDGIGRMKPEIPPEDFNWDMWLGPRAYREYQYNIAPYMFRWWKDYSSQIANNGSHYIDVVQWLIGENAPSAITAVGSNHIIKDDRDIPENMEITYEFASGKLFNFRVCETTTVPGLKYGNIEIIGTKGSLYISDTGYRLYPARSGQFQSWDKPYEAEEYDSPKEDLAFKHVSNFIDCVKSRQTPVSSIEQSFRSSSFALLANIALEVKQRIIWDSINERVTNCDEANKLLHYEYRKPWSL</sequence>
<dbReference type="Gene3D" id="3.30.360.10">
    <property type="entry name" value="Dihydrodipicolinate Reductase, domain 2"/>
    <property type="match status" value="1"/>
</dbReference>
<gene>
    <name evidence="3" type="ORF">SAMN05444001_1031</name>
</gene>
<dbReference type="SUPFAM" id="SSF51735">
    <property type="entry name" value="NAD(P)-binding Rossmann-fold domains"/>
    <property type="match status" value="1"/>
</dbReference>
<dbReference type="EMBL" id="FNVS01000003">
    <property type="protein sequence ID" value="SEF58224.1"/>
    <property type="molecule type" value="Genomic_DNA"/>
</dbReference>
<organism evidence="3 4">
    <name type="scientific">Parabacteroides chinchillae</name>
    <dbReference type="NCBI Taxonomy" id="871327"/>
    <lineage>
        <taxon>Bacteria</taxon>
        <taxon>Pseudomonadati</taxon>
        <taxon>Bacteroidota</taxon>
        <taxon>Bacteroidia</taxon>
        <taxon>Bacteroidales</taxon>
        <taxon>Tannerellaceae</taxon>
        <taxon>Parabacteroides</taxon>
    </lineage>
</organism>
<protein>
    <submittedName>
        <fullName evidence="3">Tat (Twin-arginine translocation) pathway signal sequence</fullName>
    </submittedName>
</protein>
<evidence type="ECO:0000313" key="4">
    <source>
        <dbReference type="Proteomes" id="UP000236725"/>
    </source>
</evidence>
<dbReference type="Gene3D" id="3.40.50.720">
    <property type="entry name" value="NAD(P)-binding Rossmann-like Domain"/>
    <property type="match status" value="1"/>
</dbReference>
<evidence type="ECO:0000313" key="3">
    <source>
        <dbReference type="EMBL" id="SEF58224.1"/>
    </source>
</evidence>
<accession>A0A8G2BUK0</accession>
<dbReference type="InterPro" id="IPR036291">
    <property type="entry name" value="NAD(P)-bd_dom_sf"/>
</dbReference>
<feature type="domain" description="Gfo/Idh/MocA-like oxidoreductase bacterial type C-terminal" evidence="2">
    <location>
        <begin position="218"/>
        <end position="455"/>
    </location>
</feature>
<dbReference type="InterPro" id="IPR019546">
    <property type="entry name" value="TAT_signal_bac_arc"/>
</dbReference>